<protein>
    <submittedName>
        <fullName evidence="1">Uncharacterized protein</fullName>
    </submittedName>
</protein>
<gene>
    <name evidence="1" type="ORF">BDM02DRAFT_3088924</name>
</gene>
<dbReference type="Proteomes" id="UP000886501">
    <property type="component" value="Unassembled WGS sequence"/>
</dbReference>
<evidence type="ECO:0000313" key="1">
    <source>
        <dbReference type="EMBL" id="KAF9652581.1"/>
    </source>
</evidence>
<keyword evidence="2" id="KW-1185">Reference proteome</keyword>
<reference evidence="1" key="1">
    <citation type="submission" date="2019-10" db="EMBL/GenBank/DDBJ databases">
        <authorList>
            <consortium name="DOE Joint Genome Institute"/>
            <person name="Kuo A."/>
            <person name="Miyauchi S."/>
            <person name="Kiss E."/>
            <person name="Drula E."/>
            <person name="Kohler A."/>
            <person name="Sanchez-Garcia M."/>
            <person name="Andreopoulos B."/>
            <person name="Barry K.W."/>
            <person name="Bonito G."/>
            <person name="Buee M."/>
            <person name="Carver A."/>
            <person name="Chen C."/>
            <person name="Cichocki N."/>
            <person name="Clum A."/>
            <person name="Culley D."/>
            <person name="Crous P.W."/>
            <person name="Fauchery L."/>
            <person name="Girlanda M."/>
            <person name="Hayes R."/>
            <person name="Keri Z."/>
            <person name="Labutti K."/>
            <person name="Lipzen A."/>
            <person name="Lombard V."/>
            <person name="Magnuson J."/>
            <person name="Maillard F."/>
            <person name="Morin E."/>
            <person name="Murat C."/>
            <person name="Nolan M."/>
            <person name="Ohm R."/>
            <person name="Pangilinan J."/>
            <person name="Pereira M."/>
            <person name="Perotto S."/>
            <person name="Peter M."/>
            <person name="Riley R."/>
            <person name="Sitrit Y."/>
            <person name="Stielow B."/>
            <person name="Szollosi G."/>
            <person name="Zifcakova L."/>
            <person name="Stursova M."/>
            <person name="Spatafora J.W."/>
            <person name="Tedersoo L."/>
            <person name="Vaario L.-M."/>
            <person name="Yamada A."/>
            <person name="Yan M."/>
            <person name="Wang P."/>
            <person name="Xu J."/>
            <person name="Bruns T."/>
            <person name="Baldrian P."/>
            <person name="Vilgalys R."/>
            <person name="Henrissat B."/>
            <person name="Grigoriev I.V."/>
            <person name="Hibbett D."/>
            <person name="Nagy L.G."/>
            <person name="Martin F.M."/>
        </authorList>
    </citation>
    <scope>NUCLEOTIDE SEQUENCE</scope>
    <source>
        <strain evidence="1">P2</strain>
    </source>
</reference>
<organism evidence="1 2">
    <name type="scientific">Thelephora ganbajun</name>
    <name type="common">Ganba fungus</name>
    <dbReference type="NCBI Taxonomy" id="370292"/>
    <lineage>
        <taxon>Eukaryota</taxon>
        <taxon>Fungi</taxon>
        <taxon>Dikarya</taxon>
        <taxon>Basidiomycota</taxon>
        <taxon>Agaricomycotina</taxon>
        <taxon>Agaricomycetes</taxon>
        <taxon>Thelephorales</taxon>
        <taxon>Thelephoraceae</taxon>
        <taxon>Thelephora</taxon>
    </lineage>
</organism>
<evidence type="ECO:0000313" key="2">
    <source>
        <dbReference type="Proteomes" id="UP000886501"/>
    </source>
</evidence>
<dbReference type="EMBL" id="MU117968">
    <property type="protein sequence ID" value="KAF9652581.1"/>
    <property type="molecule type" value="Genomic_DNA"/>
</dbReference>
<reference evidence="1" key="2">
    <citation type="journal article" date="2020" name="Nat. Commun.">
        <title>Large-scale genome sequencing of mycorrhizal fungi provides insights into the early evolution of symbiotic traits.</title>
        <authorList>
            <person name="Miyauchi S."/>
            <person name="Kiss E."/>
            <person name="Kuo A."/>
            <person name="Drula E."/>
            <person name="Kohler A."/>
            <person name="Sanchez-Garcia M."/>
            <person name="Morin E."/>
            <person name="Andreopoulos B."/>
            <person name="Barry K.W."/>
            <person name="Bonito G."/>
            <person name="Buee M."/>
            <person name="Carver A."/>
            <person name="Chen C."/>
            <person name="Cichocki N."/>
            <person name="Clum A."/>
            <person name="Culley D."/>
            <person name="Crous P.W."/>
            <person name="Fauchery L."/>
            <person name="Girlanda M."/>
            <person name="Hayes R.D."/>
            <person name="Keri Z."/>
            <person name="LaButti K."/>
            <person name="Lipzen A."/>
            <person name="Lombard V."/>
            <person name="Magnuson J."/>
            <person name="Maillard F."/>
            <person name="Murat C."/>
            <person name="Nolan M."/>
            <person name="Ohm R.A."/>
            <person name="Pangilinan J."/>
            <person name="Pereira M.F."/>
            <person name="Perotto S."/>
            <person name="Peter M."/>
            <person name="Pfister S."/>
            <person name="Riley R."/>
            <person name="Sitrit Y."/>
            <person name="Stielow J.B."/>
            <person name="Szollosi G."/>
            <person name="Zifcakova L."/>
            <person name="Stursova M."/>
            <person name="Spatafora J.W."/>
            <person name="Tedersoo L."/>
            <person name="Vaario L.M."/>
            <person name="Yamada A."/>
            <person name="Yan M."/>
            <person name="Wang P."/>
            <person name="Xu J."/>
            <person name="Bruns T."/>
            <person name="Baldrian P."/>
            <person name="Vilgalys R."/>
            <person name="Dunand C."/>
            <person name="Henrissat B."/>
            <person name="Grigoriev I.V."/>
            <person name="Hibbett D."/>
            <person name="Nagy L.G."/>
            <person name="Martin F.M."/>
        </authorList>
    </citation>
    <scope>NUCLEOTIDE SEQUENCE</scope>
    <source>
        <strain evidence="1">P2</strain>
    </source>
</reference>
<accession>A0ACB6ZSE4</accession>
<sequence length="1805" mass="202138">MVKNQRSSASSATRKKHAKKAAIAAGEVIENPPVPKQKKPKGKEKARLKAEPKKKVYIPPLRPRAIQPDPLDTLGITYSISSELLVVLRKLGKKDIVTKIRALEELQSDWIIKAKEANDSQLLEDIITVLPVWLHHIPGLFLHYSRRIRLLSGGLHTLLLALPGIKAQLFNLIRNFEEERQETVIGSWCLLTHDIEAQVSLTALPSWEGNFGPGVDPGTEGALLIRETAPALISFIRQTIFDPLGVYSAVNPTQPSVDTKPVKKGVKPQPRVQGPPETPPADEEPEAERKGRVRAGGLGSVKYILGINLLRLGASSREAIEEILSSSLLWTSLSCGEQPPSDDSECFGYEQPLVRRAAWSLLFSVLLERRGELDAFLSTLSVSILRSAWVERDVVVRTNMWQPLLKFITEYPQCWELDAHFRKDADGSESESETVSDPGLLPSVAYKDFLRFLELGCRGSPRQGYPVLVIVLSTIPHSVSLPCSNATTITSLSSESPLEDLFTSLWSAIDSRAFGMTDKAQTFSAFAHAFVDCLLLFSKRLRSSVHNIVSSLVGSNPETDRVDSEYPSGTVLHDFIRKQTTRFVDEIFQGRLQLDPPAATKPLSEVVIKLGEVDKDLSKTAWDCISDSYIRLLQATSQSIGARHLSYLKDLQSSAAGVLFEGSVKSLIHQTFNIVIGAISKDFDTLPENQTEYIKAGSSLKALLDVWGKDGLEDPESSIVRLRIPLGFNYPHRFHVQLLRTFMEERLPQVVRCGPPVVSTYLRLLSEQPANVYWHQALNVIVSFTAAEALGWLDKFNDTNVPRYLQPSQDFEGFVKEMITTVLEDGTSHLKQALSLLERSSTYWLVTKNFLQSLFRSLSESFVPVVQEILRIPSAPWAQIERHLTFFESILFRYLDDESLWNVYQSLMPEVFLLGSLTNEGDEDSSSISLICLNIWSRFLAWSPENLLVVVKPTLRARLQFHVESVLSRSRPITVFEATSRLSGVMSLGIMDLMPSREQIDSMLSVFPIEPADASISLRSPLLPLSGLEGQPLVAEENYDLDGYSSYARIISLLLDAFLGDRIVAKAHPWALRHFLALSIYAEEVVDLPNSSSEVFDAKTVSSSALQQLIHKVRRVTTYVLSNVGDGQAWHQKVTAECVSAGMQHDLCEIANFVTNLLRADPSNDNPRDARILHTILQHTLSHTSKEEGDLWMGVCRKIETKAPFASMAVALSVAGSGSEPSRLDRYRNELAANAMGVRPTKINTEGLWIFRRLVVTAPDPDSDTVFIPQTRAVNLVKACQQWVASDEDIEEEVESQMTVLFFHLAPILQHVPGSHWDFIFDVVENNLENFAVEEPSTIVTLARSLQTILKIIDLATTNRALRANWERRKDKVFTLVRDIATTESSVQSGPLSTCHELLLTVAQNLPQSLIEIDTLGKVRRLFRVTFLQATHLLKDKSVEVQKMAYQFLGRSAKKRTEYIVIETGASAPDSDSIKPELPSELIAFLQQSIGEEDPDAPPTFGHLLGWMSVFDLFVDASLKVKIAYINHLRDLEMITSHFLPAAFRMFDLYSGTTNAPKLDVWGIDEYYVSYYEEENPLSVVLLCAHLYYRALQTVPTLVRLWISECKDRKLSAAVTSYTSKYFSSVLIDAELERVTTTRLSDEKMEVKVIPVHREVNTTYTIDENEIKMSLKIPADWPLHVIEVRGIKKVGVKEDRWKSWISGVRQVVLTQVGLIIGVPQRFHISCILQGNVRDGLELFKKNVSAHFENQTECAICYSLISATDGNLPNKPCQTCKNSFHASCLYEWFKSSHSSSCPLCRSNIIR</sequence>
<comment type="caution">
    <text evidence="1">The sequence shown here is derived from an EMBL/GenBank/DDBJ whole genome shotgun (WGS) entry which is preliminary data.</text>
</comment>
<name>A0ACB6ZSE4_THEGA</name>
<proteinExistence type="predicted"/>